<evidence type="ECO:0000256" key="5">
    <source>
        <dbReference type="ARBA" id="ARBA00022989"/>
    </source>
</evidence>
<feature type="transmembrane region" description="Helical" evidence="7">
    <location>
        <begin position="68"/>
        <end position="89"/>
    </location>
</feature>
<evidence type="ECO:0000313" key="10">
    <source>
        <dbReference type="Proteomes" id="UP000729701"/>
    </source>
</evidence>
<dbReference type="InterPro" id="IPR036259">
    <property type="entry name" value="MFS_trans_sf"/>
</dbReference>
<protein>
    <submittedName>
        <fullName evidence="9">MFS transporter</fullName>
    </submittedName>
</protein>
<dbReference type="AlphaFoldDB" id="A0A951QLB4"/>
<dbReference type="PROSITE" id="PS50850">
    <property type="entry name" value="MFS"/>
    <property type="match status" value="1"/>
</dbReference>
<evidence type="ECO:0000256" key="1">
    <source>
        <dbReference type="ARBA" id="ARBA00004651"/>
    </source>
</evidence>
<dbReference type="Gene3D" id="1.20.1250.20">
    <property type="entry name" value="MFS general substrate transporter like domains"/>
    <property type="match status" value="1"/>
</dbReference>
<dbReference type="GO" id="GO:0022857">
    <property type="term" value="F:transmembrane transporter activity"/>
    <property type="evidence" value="ECO:0007669"/>
    <property type="project" value="InterPro"/>
</dbReference>
<evidence type="ECO:0000256" key="7">
    <source>
        <dbReference type="SAM" id="Phobius"/>
    </source>
</evidence>
<feature type="domain" description="Major facilitator superfamily (MFS) profile" evidence="8">
    <location>
        <begin position="3"/>
        <end position="421"/>
    </location>
</feature>
<proteinExistence type="predicted"/>
<feature type="transmembrane region" description="Helical" evidence="7">
    <location>
        <begin position="306"/>
        <end position="331"/>
    </location>
</feature>
<organism evidence="9 10">
    <name type="scientific">Cyanomargarita calcarea GSE-NOS-MK-12-04C</name>
    <dbReference type="NCBI Taxonomy" id="2839659"/>
    <lineage>
        <taxon>Bacteria</taxon>
        <taxon>Bacillati</taxon>
        <taxon>Cyanobacteriota</taxon>
        <taxon>Cyanophyceae</taxon>
        <taxon>Nostocales</taxon>
        <taxon>Cyanomargaritaceae</taxon>
        <taxon>Cyanomargarita</taxon>
    </lineage>
</organism>
<dbReference type="InterPro" id="IPR011701">
    <property type="entry name" value="MFS"/>
</dbReference>
<evidence type="ECO:0000256" key="4">
    <source>
        <dbReference type="ARBA" id="ARBA00022692"/>
    </source>
</evidence>
<dbReference type="InterPro" id="IPR020846">
    <property type="entry name" value="MFS_dom"/>
</dbReference>
<feature type="transmembrane region" description="Helical" evidence="7">
    <location>
        <begin position="249"/>
        <end position="275"/>
    </location>
</feature>
<feature type="transmembrane region" description="Helical" evidence="7">
    <location>
        <begin position="343"/>
        <end position="366"/>
    </location>
</feature>
<evidence type="ECO:0000256" key="2">
    <source>
        <dbReference type="ARBA" id="ARBA00022448"/>
    </source>
</evidence>
<feature type="transmembrane region" description="Helical" evidence="7">
    <location>
        <begin position="282"/>
        <end position="300"/>
    </location>
</feature>
<dbReference type="Proteomes" id="UP000729701">
    <property type="component" value="Unassembled WGS sequence"/>
</dbReference>
<keyword evidence="6 7" id="KW-0472">Membrane</keyword>
<dbReference type="EMBL" id="JAHHGZ010000003">
    <property type="protein sequence ID" value="MBW4666625.1"/>
    <property type="molecule type" value="Genomic_DNA"/>
</dbReference>
<sequence length="451" mass="48452">MRLFILIWFGQIVSVTGSGLTNFALNIWVYQKTGSVTQFALLVVCNTLPFVFISPVAGVLADRLSRRWLMIISDFCAGLCTLSMALLYTSGRLEIWHIFLATAVSSACLGIQWPTYNASTTLLVPEQHLGRANGMNQLADGFARLVAPILAAILLGIIHLEGIIFIDFATMLFAQIFLLVLSFPEVKAPAIDTQLAKESKKASFLQEALEGFTYLHQRPGLLGVLLFVVIINFLVGVFDVVAIPLALSFASLVIVGTIFSFTCSGIVLGGAAITIWGRWQSYINTIFVSTLFAGVFILGAGLRPSLYLFSVFGFLFFLTVPAVNSSILAILQKKVTPNVQGRVFALQGAIATTSLSLGYAIGGFLADRVFEPLMTPSGLLADSIGQIIGIGAGRGMGLLLIIVGFLAILLTSTAYLYPRLRLVEEELPDVIPGDTPDTTSELAINQLSGAA</sequence>
<feature type="transmembrane region" description="Helical" evidence="7">
    <location>
        <begin position="164"/>
        <end position="183"/>
    </location>
</feature>
<name>A0A951QLB4_9CYAN</name>
<feature type="transmembrane region" description="Helical" evidence="7">
    <location>
        <begin position="141"/>
        <end position="158"/>
    </location>
</feature>
<keyword evidence="5 7" id="KW-1133">Transmembrane helix</keyword>
<keyword evidence="4 7" id="KW-0812">Transmembrane</keyword>
<accession>A0A951QLB4</accession>
<evidence type="ECO:0000256" key="3">
    <source>
        <dbReference type="ARBA" id="ARBA00022475"/>
    </source>
</evidence>
<dbReference type="Pfam" id="PF07690">
    <property type="entry name" value="MFS_1"/>
    <property type="match status" value="1"/>
</dbReference>
<comment type="subcellular location">
    <subcellularLocation>
        <location evidence="1">Cell membrane</location>
        <topology evidence="1">Multi-pass membrane protein</topology>
    </subcellularLocation>
</comment>
<dbReference type="PANTHER" id="PTHR43266">
    <property type="entry name" value="MACROLIDE-EFFLUX PROTEIN"/>
    <property type="match status" value="1"/>
</dbReference>
<dbReference type="CDD" id="cd06173">
    <property type="entry name" value="MFS_MefA_like"/>
    <property type="match status" value="1"/>
</dbReference>
<reference evidence="9" key="1">
    <citation type="submission" date="2021-05" db="EMBL/GenBank/DDBJ databases">
        <authorList>
            <person name="Pietrasiak N."/>
            <person name="Ward R."/>
            <person name="Stajich J.E."/>
            <person name="Kurbessoian T."/>
        </authorList>
    </citation>
    <scope>NUCLEOTIDE SEQUENCE</scope>
    <source>
        <strain evidence="9">GSE-NOS-MK-12-04C</strain>
    </source>
</reference>
<evidence type="ECO:0000259" key="8">
    <source>
        <dbReference type="PROSITE" id="PS50850"/>
    </source>
</evidence>
<keyword evidence="3" id="KW-1003">Cell membrane</keyword>
<evidence type="ECO:0000256" key="6">
    <source>
        <dbReference type="ARBA" id="ARBA00023136"/>
    </source>
</evidence>
<dbReference type="GO" id="GO:0005886">
    <property type="term" value="C:plasma membrane"/>
    <property type="evidence" value="ECO:0007669"/>
    <property type="project" value="UniProtKB-SubCell"/>
</dbReference>
<gene>
    <name evidence="9" type="ORF">KME60_04070</name>
</gene>
<feature type="transmembrane region" description="Helical" evidence="7">
    <location>
        <begin position="95"/>
        <end position="113"/>
    </location>
</feature>
<comment type="caution">
    <text evidence="9">The sequence shown here is derived from an EMBL/GenBank/DDBJ whole genome shotgun (WGS) entry which is preliminary data.</text>
</comment>
<feature type="transmembrane region" description="Helical" evidence="7">
    <location>
        <begin position="221"/>
        <end position="243"/>
    </location>
</feature>
<reference evidence="9" key="2">
    <citation type="journal article" date="2022" name="Microbiol. Resour. Announc.">
        <title>Metagenome Sequencing to Explore Phylogenomics of Terrestrial Cyanobacteria.</title>
        <authorList>
            <person name="Ward R.D."/>
            <person name="Stajich J.E."/>
            <person name="Johansen J.R."/>
            <person name="Huntemann M."/>
            <person name="Clum A."/>
            <person name="Foster B."/>
            <person name="Foster B."/>
            <person name="Roux S."/>
            <person name="Palaniappan K."/>
            <person name="Varghese N."/>
            <person name="Mukherjee S."/>
            <person name="Reddy T.B.K."/>
            <person name="Daum C."/>
            <person name="Copeland A."/>
            <person name="Chen I.A."/>
            <person name="Ivanova N.N."/>
            <person name="Kyrpides N.C."/>
            <person name="Shapiro N."/>
            <person name="Eloe-Fadrosh E.A."/>
            <person name="Pietrasiak N."/>
        </authorList>
    </citation>
    <scope>NUCLEOTIDE SEQUENCE</scope>
    <source>
        <strain evidence="9">GSE-NOS-MK-12-04C</strain>
    </source>
</reference>
<keyword evidence="2" id="KW-0813">Transport</keyword>
<dbReference type="PANTHER" id="PTHR43266:SF2">
    <property type="entry name" value="MAJOR FACILITATOR SUPERFAMILY (MFS) PROFILE DOMAIN-CONTAINING PROTEIN"/>
    <property type="match status" value="1"/>
</dbReference>
<dbReference type="SUPFAM" id="SSF103473">
    <property type="entry name" value="MFS general substrate transporter"/>
    <property type="match status" value="1"/>
</dbReference>
<evidence type="ECO:0000313" key="9">
    <source>
        <dbReference type="EMBL" id="MBW4666625.1"/>
    </source>
</evidence>
<feature type="transmembrane region" description="Helical" evidence="7">
    <location>
        <begin position="386"/>
        <end position="411"/>
    </location>
</feature>
<feature type="transmembrane region" description="Helical" evidence="7">
    <location>
        <begin position="41"/>
        <end position="61"/>
    </location>
</feature>